<comment type="similarity">
    <text evidence="2 4">Belongs to the Nudix hydrolase family.</text>
</comment>
<organism evidence="6 7">
    <name type="scientific">Streptomyces microflavus</name>
    <name type="common">Streptomyces lipmanii</name>
    <dbReference type="NCBI Taxonomy" id="1919"/>
    <lineage>
        <taxon>Bacteria</taxon>
        <taxon>Bacillati</taxon>
        <taxon>Actinomycetota</taxon>
        <taxon>Actinomycetes</taxon>
        <taxon>Kitasatosporales</taxon>
        <taxon>Streptomycetaceae</taxon>
        <taxon>Streptomyces</taxon>
    </lineage>
</organism>
<keyword evidence="3 4" id="KW-0378">Hydrolase</keyword>
<dbReference type="Proteomes" id="UP001456562">
    <property type="component" value="Unassembled WGS sequence"/>
</dbReference>
<dbReference type="EMBL" id="JBEJUE010000026">
    <property type="protein sequence ID" value="MER0427610.1"/>
    <property type="molecule type" value="Genomic_DNA"/>
</dbReference>
<reference evidence="6 7" key="1">
    <citation type="submission" date="2024-01" db="EMBL/GenBank/DDBJ databases">
        <title>Metagenomic exploration of the rhizosphere soil microbial community and their significance in facilitating the development of wild simulated ginseng.</title>
        <authorList>
            <person name="Huang J."/>
        </authorList>
    </citation>
    <scope>NUCLEOTIDE SEQUENCE [LARGE SCALE GENOMIC DNA]</scope>
    <source>
        <strain evidence="6 7">WY141</strain>
    </source>
</reference>
<dbReference type="PANTHER" id="PTHR43046">
    <property type="entry name" value="GDP-MANNOSE MANNOSYL HYDROLASE"/>
    <property type="match status" value="1"/>
</dbReference>
<evidence type="ECO:0000256" key="2">
    <source>
        <dbReference type="ARBA" id="ARBA00005582"/>
    </source>
</evidence>
<protein>
    <submittedName>
        <fullName evidence="6">NUDIX hydrolase</fullName>
        <ecNumber evidence="6">3.6.-.-</ecNumber>
    </submittedName>
</protein>
<feature type="domain" description="Nudix hydrolase" evidence="5">
    <location>
        <begin position="33"/>
        <end position="158"/>
    </location>
</feature>
<comment type="caution">
    <text evidence="6">The sequence shown here is derived from an EMBL/GenBank/DDBJ whole genome shotgun (WGS) entry which is preliminary data.</text>
</comment>
<dbReference type="SUPFAM" id="SSF55811">
    <property type="entry name" value="Nudix"/>
    <property type="match status" value="1"/>
</dbReference>
<proteinExistence type="inferred from homology"/>
<dbReference type="PROSITE" id="PS51462">
    <property type="entry name" value="NUDIX"/>
    <property type="match status" value="1"/>
</dbReference>
<dbReference type="InterPro" id="IPR020476">
    <property type="entry name" value="Nudix_hydrolase"/>
</dbReference>
<dbReference type="PROSITE" id="PS00893">
    <property type="entry name" value="NUDIX_BOX"/>
    <property type="match status" value="1"/>
</dbReference>
<evidence type="ECO:0000313" key="6">
    <source>
        <dbReference type="EMBL" id="MER0427610.1"/>
    </source>
</evidence>
<dbReference type="EC" id="3.6.-.-" evidence="6"/>
<dbReference type="Pfam" id="PF00293">
    <property type="entry name" value="NUDIX"/>
    <property type="match status" value="1"/>
</dbReference>
<comment type="cofactor">
    <cofactor evidence="1">
        <name>Mg(2+)</name>
        <dbReference type="ChEBI" id="CHEBI:18420"/>
    </cofactor>
</comment>
<dbReference type="InterPro" id="IPR000086">
    <property type="entry name" value="NUDIX_hydrolase_dom"/>
</dbReference>
<evidence type="ECO:0000256" key="3">
    <source>
        <dbReference type="ARBA" id="ARBA00022801"/>
    </source>
</evidence>
<dbReference type="Gene3D" id="3.90.79.10">
    <property type="entry name" value="Nucleoside Triphosphate Pyrophosphohydrolase"/>
    <property type="match status" value="1"/>
</dbReference>
<sequence length="158" mass="17493">MTPSAEEPLAADGRGNSLISFVRGGESAPPLDASLRAVLVALWRSGRVLMVFDRYRQSWELPGGSIEENESPRQAAARELMEESGQQPDEGLRFIGYARLVLAPDRRTESLALYAGSCTVIHPFVPTQEIEKIRWWNLLEPLPGCVQPLDTYLAALTQ</sequence>
<dbReference type="GO" id="GO:0016787">
    <property type="term" value="F:hydrolase activity"/>
    <property type="evidence" value="ECO:0007669"/>
    <property type="project" value="UniProtKB-KW"/>
</dbReference>
<evidence type="ECO:0000313" key="7">
    <source>
        <dbReference type="Proteomes" id="UP001456562"/>
    </source>
</evidence>
<name>A0ABV1Q8W0_STRMI</name>
<evidence type="ECO:0000259" key="5">
    <source>
        <dbReference type="PROSITE" id="PS51462"/>
    </source>
</evidence>
<evidence type="ECO:0000256" key="4">
    <source>
        <dbReference type="RuleBase" id="RU003476"/>
    </source>
</evidence>
<dbReference type="InterPro" id="IPR020084">
    <property type="entry name" value="NUDIX_hydrolase_CS"/>
</dbReference>
<dbReference type="PANTHER" id="PTHR43046:SF14">
    <property type="entry name" value="MUTT_NUDIX FAMILY PROTEIN"/>
    <property type="match status" value="1"/>
</dbReference>
<keyword evidence="7" id="KW-1185">Reference proteome</keyword>
<dbReference type="PRINTS" id="PR00502">
    <property type="entry name" value="NUDIXFAMILY"/>
</dbReference>
<evidence type="ECO:0000256" key="1">
    <source>
        <dbReference type="ARBA" id="ARBA00001946"/>
    </source>
</evidence>
<dbReference type="RefSeq" id="WP_256984957.1">
    <property type="nucleotide sequence ID" value="NZ_CP108575.1"/>
</dbReference>
<accession>A0ABV1Q8W0</accession>
<gene>
    <name evidence="6" type="ORF">ABR748_25750</name>
</gene>
<dbReference type="InterPro" id="IPR015797">
    <property type="entry name" value="NUDIX_hydrolase-like_dom_sf"/>
</dbReference>